<accession>A0ACC0K9J7</accession>
<gene>
    <name evidence="1" type="ORF">MSG28_013938</name>
</gene>
<organism evidence="1 2">
    <name type="scientific">Choristoneura fumiferana</name>
    <name type="common">Spruce budworm moth</name>
    <name type="synonym">Archips fumiferana</name>
    <dbReference type="NCBI Taxonomy" id="7141"/>
    <lineage>
        <taxon>Eukaryota</taxon>
        <taxon>Metazoa</taxon>
        <taxon>Ecdysozoa</taxon>
        <taxon>Arthropoda</taxon>
        <taxon>Hexapoda</taxon>
        <taxon>Insecta</taxon>
        <taxon>Pterygota</taxon>
        <taxon>Neoptera</taxon>
        <taxon>Endopterygota</taxon>
        <taxon>Lepidoptera</taxon>
        <taxon>Glossata</taxon>
        <taxon>Ditrysia</taxon>
        <taxon>Tortricoidea</taxon>
        <taxon>Tortricidae</taxon>
        <taxon>Tortricinae</taxon>
        <taxon>Choristoneura</taxon>
    </lineage>
</organism>
<evidence type="ECO:0000313" key="1">
    <source>
        <dbReference type="EMBL" id="KAI8433080.1"/>
    </source>
</evidence>
<evidence type="ECO:0000313" key="2">
    <source>
        <dbReference type="Proteomes" id="UP001064048"/>
    </source>
</evidence>
<protein>
    <submittedName>
        <fullName evidence="1">Uncharacterized protein</fullName>
    </submittedName>
</protein>
<dbReference type="Proteomes" id="UP001064048">
    <property type="component" value="Chromosome 24"/>
</dbReference>
<reference evidence="1 2" key="1">
    <citation type="journal article" date="2022" name="Genome Biol. Evol.">
        <title>The Spruce Budworm Genome: Reconstructing the Evolutionary History of Antifreeze Proteins.</title>
        <authorList>
            <person name="Beliveau C."/>
            <person name="Gagne P."/>
            <person name="Picq S."/>
            <person name="Vernygora O."/>
            <person name="Keeling C.I."/>
            <person name="Pinkney K."/>
            <person name="Doucet D."/>
            <person name="Wen F."/>
            <person name="Johnston J.S."/>
            <person name="Maaroufi H."/>
            <person name="Boyle B."/>
            <person name="Laroche J."/>
            <person name="Dewar K."/>
            <person name="Juretic N."/>
            <person name="Blackburn G."/>
            <person name="Nisole A."/>
            <person name="Brunet B."/>
            <person name="Brandao M."/>
            <person name="Lumley L."/>
            <person name="Duan J."/>
            <person name="Quan G."/>
            <person name="Lucarotti C.J."/>
            <person name="Roe A.D."/>
            <person name="Sperling F.A.H."/>
            <person name="Levesque R.C."/>
            <person name="Cusson M."/>
        </authorList>
    </citation>
    <scope>NUCLEOTIDE SEQUENCE [LARGE SCALE GENOMIC DNA]</scope>
    <source>
        <strain evidence="1">Glfc:IPQL:Cfum</strain>
    </source>
</reference>
<name>A0ACC0K9J7_CHOFU</name>
<proteinExistence type="predicted"/>
<keyword evidence="2" id="KW-1185">Reference proteome</keyword>
<sequence length="148" mass="16913">MEIIWGESPRMATMNWKTKRWQASHQRCGQSGMQVASCHSLWRSKEDAFVQQWTSSALPFPYTAEEVERLSKALPKQFDWRVYGAITPKPCTLKPFFLVAKQIYQTLAVLTDNCWGGKSPRVATTNYDEALASLLLGETFAQRWTSFG</sequence>
<comment type="caution">
    <text evidence="1">The sequence shown here is derived from an EMBL/GenBank/DDBJ whole genome shotgun (WGS) entry which is preliminary data.</text>
</comment>
<dbReference type="EMBL" id="CM046124">
    <property type="protein sequence ID" value="KAI8433080.1"/>
    <property type="molecule type" value="Genomic_DNA"/>
</dbReference>